<keyword evidence="1" id="KW-0479">Metal-binding</keyword>
<evidence type="ECO:0000256" key="1">
    <source>
        <dbReference type="PROSITE-ProRule" id="PRU00024"/>
    </source>
</evidence>
<dbReference type="CTD" id="20212995"/>
<evidence type="ECO:0008006" key="8">
    <source>
        <dbReference type="Google" id="ProtNLM"/>
    </source>
</evidence>
<protein>
    <recommendedName>
        <fullName evidence="8">B box-type domain-containing protein</fullName>
    </recommendedName>
</protein>
<dbReference type="SUPFAM" id="SSF57845">
    <property type="entry name" value="B-box zinc-binding domain"/>
    <property type="match status" value="1"/>
</dbReference>
<sequence length="729" mass="82810">MPGLLGSKFGHFLHPHYIGNLFLSVVFFILKTCEPFCSAIFEDCQLELREWELMTFMGCVIVMKNRKTPSYSLYIQTVCMFAKMLSSVLFLRQNPLYGALYIIACFCMYNELERDRRIVWLIEFYTAWAPTCGNFAPQFAELSAKFSLDNLKFGKMDVTRFPDVAKKFNIDISSWSKQLPTVILFQQGKEFRRRPAINSKGKLLAKFVFCKENIIRDFELSALYQQCKSNPLPINKRKEKRAQQEKDNAESSLGDVADGSQPIREEVEIMDGTAARMEFGGRKSKTPFSLQEFENAPIRFLQESLVSPSGADQQSSSQSSSLDPSEDVPTVVQSNVESNIVAGAAAASVGGGVETFDLVNVNAEKEQNIDPAADNSQVRQEPCTFNCLYCLKNNRLRIEENNMNAVSSEEKQNPESLSNENEPTTKTQTFVNIPAMSFCEICGAGCPERFCLDCGQHICVNCLVWHNKFKANISHNVCGFFLSDRNKFNVAENPDINKKNVNKKCSEHKLLQLNVYCLSCDVYVCAQCYVDQHRDHKTVYIRIKLHEEKLKLESLISWFKTSIAEHVRKSKAFKESTVLVDKEEEEVTFQIKSRANKAKNEISKYVEGLLIQVNEFYADYRQQRMRFMHESEVSLSTMISKLTFLESCLSDLDLGTVTEIRDDSDLMIHSWTAFQLTHEGGGSGGGRVSSSTFSNKNNVALNRCHTYESPQDLHEAIHQLLAYIGDIQF</sequence>
<feature type="compositionally biased region" description="Polar residues" evidence="2">
    <location>
        <begin position="414"/>
        <end position="424"/>
    </location>
</feature>
<gene>
    <name evidence="6" type="primary">20212995</name>
    <name evidence="5" type="ORF">HELRODRAFT_194375</name>
</gene>
<reference evidence="5 7" key="2">
    <citation type="journal article" date="2013" name="Nature">
        <title>Insights into bilaterian evolution from three spiralian genomes.</title>
        <authorList>
            <person name="Simakov O."/>
            <person name="Marletaz F."/>
            <person name="Cho S.J."/>
            <person name="Edsinger-Gonzales E."/>
            <person name="Havlak P."/>
            <person name="Hellsten U."/>
            <person name="Kuo D.H."/>
            <person name="Larsson T."/>
            <person name="Lv J."/>
            <person name="Arendt D."/>
            <person name="Savage R."/>
            <person name="Osoegawa K."/>
            <person name="de Jong P."/>
            <person name="Grimwood J."/>
            <person name="Chapman J.A."/>
            <person name="Shapiro H."/>
            <person name="Aerts A."/>
            <person name="Otillar R.P."/>
            <person name="Terry A.Y."/>
            <person name="Boore J.L."/>
            <person name="Grigoriev I.V."/>
            <person name="Lindberg D.R."/>
            <person name="Seaver E.C."/>
            <person name="Weisblat D.A."/>
            <person name="Putnam N.H."/>
            <person name="Rokhsar D.S."/>
        </authorList>
    </citation>
    <scope>NUCLEOTIDE SEQUENCE</scope>
</reference>
<dbReference type="GO" id="GO:0061630">
    <property type="term" value="F:ubiquitin protein ligase activity"/>
    <property type="evidence" value="ECO:0000318"/>
    <property type="project" value="GO_Central"/>
</dbReference>
<dbReference type="Pfam" id="PF00085">
    <property type="entry name" value="Thioredoxin"/>
    <property type="match status" value="1"/>
</dbReference>
<feature type="domain" description="B box-type" evidence="3">
    <location>
        <begin position="500"/>
        <end position="541"/>
    </location>
</feature>
<reference evidence="7" key="1">
    <citation type="submission" date="2012-12" db="EMBL/GenBank/DDBJ databases">
        <authorList>
            <person name="Hellsten U."/>
            <person name="Grimwood J."/>
            <person name="Chapman J.A."/>
            <person name="Shapiro H."/>
            <person name="Aerts A."/>
            <person name="Otillar R.P."/>
            <person name="Terry A.Y."/>
            <person name="Boore J.L."/>
            <person name="Simakov O."/>
            <person name="Marletaz F."/>
            <person name="Cho S.-J."/>
            <person name="Edsinger-Gonzales E."/>
            <person name="Havlak P."/>
            <person name="Kuo D.-H."/>
            <person name="Larsson T."/>
            <person name="Lv J."/>
            <person name="Arendt D."/>
            <person name="Savage R."/>
            <person name="Osoegawa K."/>
            <person name="de Jong P."/>
            <person name="Lindberg D.R."/>
            <person name="Seaver E.C."/>
            <person name="Weisblat D.A."/>
            <person name="Putnam N.H."/>
            <person name="Grigoriev I.V."/>
            <person name="Rokhsar D.S."/>
        </authorList>
    </citation>
    <scope>NUCLEOTIDE SEQUENCE</scope>
</reference>
<dbReference type="RefSeq" id="XP_009029759.1">
    <property type="nucleotide sequence ID" value="XM_009031511.1"/>
</dbReference>
<evidence type="ECO:0000256" key="2">
    <source>
        <dbReference type="SAM" id="MobiDB-lite"/>
    </source>
</evidence>
<dbReference type="EMBL" id="AMQM01007784">
    <property type="status" value="NOT_ANNOTATED_CDS"/>
    <property type="molecule type" value="Genomic_DNA"/>
</dbReference>
<dbReference type="EnsemblMetazoa" id="HelroT194375">
    <property type="protein sequence ID" value="HelroP194375"/>
    <property type="gene ID" value="HelroG194375"/>
</dbReference>
<evidence type="ECO:0000259" key="4">
    <source>
        <dbReference type="PROSITE" id="PS51352"/>
    </source>
</evidence>
<dbReference type="PROSITE" id="PS50119">
    <property type="entry name" value="ZF_BBOX"/>
    <property type="match status" value="1"/>
</dbReference>
<dbReference type="PANTHER" id="PTHR25462:SF305">
    <property type="entry name" value="RING-TYPE DOMAIN-CONTAINING PROTEIN"/>
    <property type="match status" value="1"/>
</dbReference>
<evidence type="ECO:0000313" key="6">
    <source>
        <dbReference type="EnsemblMetazoa" id="HelroP194375"/>
    </source>
</evidence>
<dbReference type="InterPro" id="IPR036249">
    <property type="entry name" value="Thioredoxin-like_sf"/>
</dbReference>
<keyword evidence="1" id="KW-0863">Zinc-finger</keyword>
<dbReference type="PANTHER" id="PTHR25462">
    <property type="entry name" value="BONUS, ISOFORM C-RELATED"/>
    <property type="match status" value="1"/>
</dbReference>
<dbReference type="SMART" id="SM00336">
    <property type="entry name" value="BBOX"/>
    <property type="match status" value="2"/>
</dbReference>
<dbReference type="eggNOG" id="KOG2177">
    <property type="taxonomic scope" value="Eukaryota"/>
</dbReference>
<name>T1FVZ9_HELRO</name>
<dbReference type="STRING" id="6412.T1FVZ9"/>
<dbReference type="GO" id="GO:0008270">
    <property type="term" value="F:zinc ion binding"/>
    <property type="evidence" value="ECO:0007669"/>
    <property type="project" value="UniProtKB-KW"/>
</dbReference>
<dbReference type="InterPro" id="IPR000315">
    <property type="entry name" value="Znf_B-box"/>
</dbReference>
<dbReference type="InterPro" id="IPR047153">
    <property type="entry name" value="TRIM45/56/19-like"/>
</dbReference>
<dbReference type="Gene3D" id="3.30.160.60">
    <property type="entry name" value="Classic Zinc Finger"/>
    <property type="match status" value="1"/>
</dbReference>
<dbReference type="InterPro" id="IPR013766">
    <property type="entry name" value="Thioredoxin_domain"/>
</dbReference>
<feature type="domain" description="Thioredoxin" evidence="4">
    <location>
        <begin position="62"/>
        <end position="228"/>
    </location>
</feature>
<organism evidence="6 7">
    <name type="scientific">Helobdella robusta</name>
    <name type="common">Californian leech</name>
    <dbReference type="NCBI Taxonomy" id="6412"/>
    <lineage>
        <taxon>Eukaryota</taxon>
        <taxon>Metazoa</taxon>
        <taxon>Spiralia</taxon>
        <taxon>Lophotrochozoa</taxon>
        <taxon>Annelida</taxon>
        <taxon>Clitellata</taxon>
        <taxon>Hirudinea</taxon>
        <taxon>Rhynchobdellida</taxon>
        <taxon>Glossiphoniidae</taxon>
        <taxon>Helobdella</taxon>
    </lineage>
</organism>
<dbReference type="CDD" id="cd19756">
    <property type="entry name" value="Bbox2"/>
    <property type="match status" value="1"/>
</dbReference>
<dbReference type="PROSITE" id="PS51352">
    <property type="entry name" value="THIOREDOXIN_2"/>
    <property type="match status" value="1"/>
</dbReference>
<evidence type="ECO:0000313" key="7">
    <source>
        <dbReference type="Proteomes" id="UP000015101"/>
    </source>
</evidence>
<dbReference type="GO" id="GO:0005654">
    <property type="term" value="C:nucleoplasm"/>
    <property type="evidence" value="ECO:0000318"/>
    <property type="project" value="GO_Central"/>
</dbReference>
<dbReference type="CDD" id="cd19757">
    <property type="entry name" value="Bbox1"/>
    <property type="match status" value="1"/>
</dbReference>
<proteinExistence type="predicted"/>
<dbReference type="EMBL" id="KB097667">
    <property type="protein sequence ID" value="ESN92101.1"/>
    <property type="molecule type" value="Genomic_DNA"/>
</dbReference>
<dbReference type="KEGG" id="hro:HELRODRAFT_194375"/>
<dbReference type="Pfam" id="PF00643">
    <property type="entry name" value="zf-B_box"/>
    <property type="match status" value="1"/>
</dbReference>
<dbReference type="InParanoid" id="T1FVZ9"/>
<reference evidence="6" key="3">
    <citation type="submission" date="2015-06" db="UniProtKB">
        <authorList>
            <consortium name="EnsemblMetazoa"/>
        </authorList>
    </citation>
    <scope>IDENTIFICATION</scope>
</reference>
<feature type="region of interest" description="Disordered" evidence="2">
    <location>
        <begin position="405"/>
        <end position="424"/>
    </location>
</feature>
<dbReference type="SUPFAM" id="SSF52833">
    <property type="entry name" value="Thioredoxin-like"/>
    <property type="match status" value="1"/>
</dbReference>
<dbReference type="HOGENOM" id="CLU_380041_0_0_1"/>
<feature type="region of interest" description="Disordered" evidence="2">
    <location>
        <begin position="306"/>
        <end position="330"/>
    </location>
</feature>
<keyword evidence="1" id="KW-0862">Zinc</keyword>
<keyword evidence="7" id="KW-1185">Reference proteome</keyword>
<evidence type="ECO:0000259" key="3">
    <source>
        <dbReference type="PROSITE" id="PS50119"/>
    </source>
</evidence>
<dbReference type="OrthoDB" id="20229at2759"/>
<dbReference type="Proteomes" id="UP000015101">
    <property type="component" value="Unassembled WGS sequence"/>
</dbReference>
<feature type="region of interest" description="Disordered" evidence="2">
    <location>
        <begin position="235"/>
        <end position="265"/>
    </location>
</feature>
<accession>T1FVZ9</accession>
<dbReference type="Gene3D" id="3.40.30.10">
    <property type="entry name" value="Glutaredoxin"/>
    <property type="match status" value="1"/>
</dbReference>
<dbReference type="eggNOG" id="KOG0914">
    <property type="taxonomic scope" value="Eukaryota"/>
</dbReference>
<dbReference type="AlphaFoldDB" id="T1FVZ9"/>
<evidence type="ECO:0000313" key="5">
    <source>
        <dbReference type="EMBL" id="ESN92101.1"/>
    </source>
</evidence>
<dbReference type="GeneID" id="20212995"/>